<dbReference type="Proteomes" id="UP001596166">
    <property type="component" value="Unassembled WGS sequence"/>
</dbReference>
<name>A0ABW0FYG4_9PROT</name>
<evidence type="ECO:0008006" key="3">
    <source>
        <dbReference type="Google" id="ProtNLM"/>
    </source>
</evidence>
<protein>
    <recommendedName>
        <fullName evidence="3">Peptidase S74 domain-containing protein</fullName>
    </recommendedName>
</protein>
<keyword evidence="2" id="KW-1185">Reference proteome</keyword>
<evidence type="ECO:0000313" key="2">
    <source>
        <dbReference type="Proteomes" id="UP001596166"/>
    </source>
</evidence>
<reference evidence="2" key="1">
    <citation type="journal article" date="2019" name="Int. J. Syst. Evol. Microbiol.">
        <title>The Global Catalogue of Microorganisms (GCM) 10K type strain sequencing project: providing services to taxonomists for standard genome sequencing and annotation.</title>
        <authorList>
            <consortium name="The Broad Institute Genomics Platform"/>
            <consortium name="The Broad Institute Genome Sequencing Center for Infectious Disease"/>
            <person name="Wu L."/>
            <person name="Ma J."/>
        </authorList>
    </citation>
    <scope>NUCLEOTIDE SEQUENCE [LARGE SCALE GENOMIC DNA]</scope>
    <source>
        <strain evidence="2">CCUG 58760</strain>
    </source>
</reference>
<proteinExistence type="predicted"/>
<gene>
    <name evidence="1" type="ORF">ACFPMG_00965</name>
</gene>
<sequence>MAHRHFDLVAQYTETTGTGTYTLTTAVANRRTFGAVLSNGDTTDYKVEGVDNAGNTAWEVGTGTYATSGTTLARTTIRSSSTGSAINWGAGVKTVTMVQAAYGLVTKGASGSSVDLGSATLSTSGAVTGGSYAFSGDTNTGIFSTGADTLALETGGSQRLVVDSSGHVIIAHTASLSGAFSAAARLQIIQDGNPSATFWRFNAANSGGPYIFFERSRSSTTGTNTLVQNGDGIGQIAFNGADGSAYQRAALFVVEVDGTAASGSMPGRIIFYTTPSGSTTPVERMRIDNAGAVRVPSVGTTASAGNAYLDNAASNNLLRSTSSMRYKTDAEPIDIEIVREIGPKLLDAMIWYRSLAPADRPGWSWYGMGAEMVAAIDPRLVHWTYPADAYEDVVTGTEEDDVPVLEEVEEVGQEIVLEEGRAVLRTVARPIHRQIVDLLPVVTEEGHPVTDEAGRPLHHPIPRVQKVSREVTERRLKDGAQMIPDGVQYERVALILSLYLADKIGAA</sequence>
<organism evidence="1 2">
    <name type="scientific">Azospirillum himalayense</name>
    <dbReference type="NCBI Taxonomy" id="654847"/>
    <lineage>
        <taxon>Bacteria</taxon>
        <taxon>Pseudomonadati</taxon>
        <taxon>Pseudomonadota</taxon>
        <taxon>Alphaproteobacteria</taxon>
        <taxon>Rhodospirillales</taxon>
        <taxon>Azospirillaceae</taxon>
        <taxon>Azospirillum</taxon>
    </lineage>
</organism>
<accession>A0ABW0FYG4</accession>
<dbReference type="EMBL" id="JBHSLC010000002">
    <property type="protein sequence ID" value="MFC5353564.1"/>
    <property type="molecule type" value="Genomic_DNA"/>
</dbReference>
<dbReference type="RefSeq" id="WP_376993390.1">
    <property type="nucleotide sequence ID" value="NZ_JBHSLC010000002.1"/>
</dbReference>
<evidence type="ECO:0000313" key="1">
    <source>
        <dbReference type="EMBL" id="MFC5353564.1"/>
    </source>
</evidence>
<comment type="caution">
    <text evidence="1">The sequence shown here is derived from an EMBL/GenBank/DDBJ whole genome shotgun (WGS) entry which is preliminary data.</text>
</comment>